<dbReference type="EMBL" id="NDXW01000006">
    <property type="protein sequence ID" value="RDH41600.1"/>
    <property type="molecule type" value="Genomic_DNA"/>
</dbReference>
<dbReference type="InterPro" id="IPR006450">
    <property type="entry name" value="Phage_HK97_gp6-like"/>
</dbReference>
<dbReference type="InterPro" id="IPR021146">
    <property type="entry name" value="Phage_gp6-like_head-tail"/>
</dbReference>
<organism evidence="1 5">
    <name type="scientific">Zooshikella ganghwensis</name>
    <dbReference type="NCBI Taxonomy" id="202772"/>
    <lineage>
        <taxon>Bacteria</taxon>
        <taxon>Pseudomonadati</taxon>
        <taxon>Pseudomonadota</taxon>
        <taxon>Gammaproteobacteria</taxon>
        <taxon>Oceanospirillales</taxon>
        <taxon>Zooshikellaceae</taxon>
        <taxon>Zooshikella</taxon>
    </lineage>
</organism>
<comment type="caution">
    <text evidence="1">The sequence shown here is derived from an EMBL/GenBank/DDBJ whole genome shotgun (WGS) entry which is preliminary data.</text>
</comment>
<evidence type="ECO:0000313" key="3">
    <source>
        <dbReference type="EMBL" id="RDH41690.1"/>
    </source>
</evidence>
<sequence>MLTLTEVKRHVVVDDDDDLHDEYLQLLIEAAIAAFNQYTERELVEQPANDKQVALSADIKIGLLLMIGHWFANRESVVVGTISNELPFTTQFLWQPYCRLVLG</sequence>
<accession>A0A4P9VHA7</accession>
<dbReference type="EMBL" id="NDXW01000004">
    <property type="protein sequence ID" value="RDH41690.1"/>
    <property type="molecule type" value="Genomic_DNA"/>
</dbReference>
<reference evidence="1 5" key="1">
    <citation type="submission" date="2017-04" db="EMBL/GenBank/DDBJ databases">
        <title>Draft genome sequence of Zooshikella ganghwensis VG4 isolated from Red Sea sediments.</title>
        <authorList>
            <person name="Rehman Z."/>
            <person name="Alam I."/>
            <person name="Kamau A."/>
            <person name="Bajic V."/>
            <person name="Leiknes T."/>
        </authorList>
    </citation>
    <scope>NUCLEOTIDE SEQUENCE [LARGE SCALE GENOMIC DNA]</scope>
    <source>
        <strain evidence="1 5">VG4</strain>
    </source>
</reference>
<dbReference type="AlphaFoldDB" id="A0A4P9VHA7"/>
<evidence type="ECO:0000313" key="4">
    <source>
        <dbReference type="EMBL" id="RDH41747.1"/>
    </source>
</evidence>
<protein>
    <submittedName>
        <fullName evidence="1">Phage gp6-like head-tail connector protein</fullName>
    </submittedName>
</protein>
<dbReference type="NCBIfam" id="TIGR01560">
    <property type="entry name" value="put_DNA_pack"/>
    <property type="match status" value="1"/>
</dbReference>
<keyword evidence="5" id="KW-1185">Reference proteome</keyword>
<dbReference type="Gene3D" id="1.10.3230.30">
    <property type="entry name" value="Phage gp6-like head-tail connector protein"/>
    <property type="match status" value="1"/>
</dbReference>
<proteinExistence type="predicted"/>
<evidence type="ECO:0000313" key="2">
    <source>
        <dbReference type="EMBL" id="RDH41667.1"/>
    </source>
</evidence>
<dbReference type="EMBL" id="NDXW01000005">
    <property type="protein sequence ID" value="RDH41667.1"/>
    <property type="molecule type" value="Genomic_DNA"/>
</dbReference>
<dbReference type="EMBL" id="NDXW01000004">
    <property type="protein sequence ID" value="RDH41747.1"/>
    <property type="molecule type" value="Genomic_DNA"/>
</dbReference>
<name>A0A4P9VHA7_9GAMM</name>
<evidence type="ECO:0000313" key="1">
    <source>
        <dbReference type="EMBL" id="RDH41600.1"/>
    </source>
</evidence>
<dbReference type="RefSeq" id="WP_094789653.1">
    <property type="nucleotide sequence ID" value="NZ_NDXW01000004.1"/>
</dbReference>
<dbReference type="CDD" id="cd08054">
    <property type="entry name" value="gp6"/>
    <property type="match status" value="1"/>
</dbReference>
<dbReference type="Proteomes" id="UP000257039">
    <property type="component" value="Unassembled WGS sequence"/>
</dbReference>
<dbReference type="Pfam" id="PF05135">
    <property type="entry name" value="Phage_connect_1"/>
    <property type="match status" value="1"/>
</dbReference>
<gene>
    <name evidence="3" type="ORF">B9G39_26895</name>
    <name evidence="4" type="ORF">B9G39_27190</name>
    <name evidence="2" type="ORF">B9G39_27350</name>
    <name evidence="1" type="ORF">B9G39_27440</name>
</gene>
<evidence type="ECO:0000313" key="5">
    <source>
        <dbReference type="Proteomes" id="UP000257039"/>
    </source>
</evidence>